<keyword evidence="2" id="KW-1185">Reference proteome</keyword>
<protein>
    <submittedName>
        <fullName evidence="1">Uncharacterized protein</fullName>
    </submittedName>
</protein>
<dbReference type="RefSeq" id="WP_281752509.1">
    <property type="nucleotide sequence ID" value="NZ_BRVP01000004.1"/>
</dbReference>
<reference evidence="1" key="1">
    <citation type="submission" date="2022-07" db="EMBL/GenBank/DDBJ databases">
        <title>Taxonomy of Novel Oxalotrophic and Methylotrophic Bacteria.</title>
        <authorList>
            <person name="Sahin N."/>
            <person name="Tani A."/>
        </authorList>
    </citation>
    <scope>NUCLEOTIDE SEQUENCE</scope>
    <source>
        <strain evidence="1">AM327</strain>
    </source>
</reference>
<name>A0A9W6B3I6_9FLAO</name>
<sequence length="71" mass="7295">MAITEEQLAAKFKAAFEFGSDDPNINVAEARQHLADELANGVAQFVIGRQTAVTGTSATGGAVTGTGTIQE</sequence>
<dbReference type="EMBL" id="BRVP01000004">
    <property type="protein sequence ID" value="GLB51700.1"/>
    <property type="molecule type" value="Genomic_DNA"/>
</dbReference>
<accession>A0A9W6B3I6</accession>
<organism evidence="1 2">
    <name type="scientific">Neptunitalea chrysea</name>
    <dbReference type="NCBI Taxonomy" id="1647581"/>
    <lineage>
        <taxon>Bacteria</taxon>
        <taxon>Pseudomonadati</taxon>
        <taxon>Bacteroidota</taxon>
        <taxon>Flavobacteriia</taxon>
        <taxon>Flavobacteriales</taxon>
        <taxon>Flavobacteriaceae</taxon>
        <taxon>Neptunitalea</taxon>
    </lineage>
</organism>
<dbReference type="Proteomes" id="UP001143545">
    <property type="component" value="Unassembled WGS sequence"/>
</dbReference>
<evidence type="ECO:0000313" key="2">
    <source>
        <dbReference type="Proteomes" id="UP001143545"/>
    </source>
</evidence>
<evidence type="ECO:0000313" key="1">
    <source>
        <dbReference type="EMBL" id="GLB51700.1"/>
    </source>
</evidence>
<dbReference type="AlphaFoldDB" id="A0A9W6B3I6"/>
<proteinExistence type="predicted"/>
<gene>
    <name evidence="1" type="ORF">NBRC110019_07390</name>
</gene>
<comment type="caution">
    <text evidence="1">The sequence shown here is derived from an EMBL/GenBank/DDBJ whole genome shotgun (WGS) entry which is preliminary data.</text>
</comment>